<dbReference type="EMBL" id="PXYI01000020">
    <property type="protein sequence ID" value="PSJ36172.1"/>
    <property type="molecule type" value="Genomic_DNA"/>
</dbReference>
<gene>
    <name evidence="6 7" type="primary">nhaA</name>
    <name evidence="7" type="ORF">C7I55_27560</name>
</gene>
<protein>
    <recommendedName>
        <fullName evidence="6">Na(+)/H(+) antiporter NhaA</fullName>
    </recommendedName>
    <alternativeName>
        <fullName evidence="6">Sodium/proton antiporter NhaA</fullName>
    </alternativeName>
</protein>
<dbReference type="RefSeq" id="WP_106516271.1">
    <property type="nucleotide sequence ID" value="NZ_PXYI01000020.1"/>
</dbReference>
<feature type="transmembrane region" description="Helical" evidence="6">
    <location>
        <begin position="278"/>
        <end position="299"/>
    </location>
</feature>
<keyword evidence="5 6" id="KW-0472">Membrane</keyword>
<dbReference type="NCBIfam" id="NF007112">
    <property type="entry name" value="PRK09561.1"/>
    <property type="match status" value="1"/>
</dbReference>
<keyword evidence="4 6" id="KW-1133">Transmembrane helix</keyword>
<keyword evidence="6" id="KW-0406">Ion transport</keyword>
<keyword evidence="8" id="KW-1185">Reference proteome</keyword>
<evidence type="ECO:0000256" key="3">
    <source>
        <dbReference type="ARBA" id="ARBA00022692"/>
    </source>
</evidence>
<comment type="function">
    <text evidence="6">Na(+)/H(+) antiporter that extrudes sodium in exchange for external protons.</text>
</comment>
<evidence type="ECO:0000256" key="4">
    <source>
        <dbReference type="ARBA" id="ARBA00022989"/>
    </source>
</evidence>
<accession>A0A2P7QDX3</accession>
<dbReference type="InterPro" id="IPR023171">
    <property type="entry name" value="Na/H_antiporter_dom_sf"/>
</dbReference>
<dbReference type="GO" id="GO:0005886">
    <property type="term" value="C:plasma membrane"/>
    <property type="evidence" value="ECO:0007669"/>
    <property type="project" value="UniProtKB-SubCell"/>
</dbReference>
<evidence type="ECO:0000313" key="7">
    <source>
        <dbReference type="EMBL" id="PSJ36172.1"/>
    </source>
</evidence>
<evidence type="ECO:0000256" key="1">
    <source>
        <dbReference type="ARBA" id="ARBA00004429"/>
    </source>
</evidence>
<organism evidence="7 8">
    <name type="scientific">Allosphingosinicella deserti</name>
    <dbReference type="NCBI Taxonomy" id="2116704"/>
    <lineage>
        <taxon>Bacteria</taxon>
        <taxon>Pseudomonadati</taxon>
        <taxon>Pseudomonadota</taxon>
        <taxon>Alphaproteobacteria</taxon>
        <taxon>Sphingomonadales</taxon>
        <taxon>Sphingomonadaceae</taxon>
        <taxon>Allosphingosinicella</taxon>
    </lineage>
</organism>
<feature type="transmembrane region" description="Helical" evidence="6">
    <location>
        <begin position="114"/>
        <end position="135"/>
    </location>
</feature>
<evidence type="ECO:0000256" key="6">
    <source>
        <dbReference type="HAMAP-Rule" id="MF_01844"/>
    </source>
</evidence>
<feature type="transmembrane region" description="Helical" evidence="6">
    <location>
        <begin position="88"/>
        <end position="108"/>
    </location>
</feature>
<keyword evidence="3 6" id="KW-0812">Transmembrane</keyword>
<feature type="transmembrane region" description="Helical" evidence="6">
    <location>
        <begin position="314"/>
        <end position="337"/>
    </location>
</feature>
<dbReference type="GO" id="GO:0006885">
    <property type="term" value="P:regulation of pH"/>
    <property type="evidence" value="ECO:0007669"/>
    <property type="project" value="UniProtKB-UniRule"/>
</dbReference>
<dbReference type="AlphaFoldDB" id="A0A2P7QDX3"/>
<feature type="transmembrane region" description="Helical" evidence="6">
    <location>
        <begin position="245"/>
        <end position="266"/>
    </location>
</feature>
<dbReference type="HAMAP" id="MF_01844">
    <property type="entry name" value="NhaA"/>
    <property type="match status" value="1"/>
</dbReference>
<dbReference type="PANTHER" id="PTHR30341">
    <property type="entry name" value="SODIUM ION/PROTON ANTIPORTER NHAA-RELATED"/>
    <property type="match status" value="1"/>
</dbReference>
<reference evidence="7 8" key="1">
    <citation type="submission" date="2018-03" db="EMBL/GenBank/DDBJ databases">
        <title>The draft genome of Sphingosinicella sp. GL-C-18.</title>
        <authorList>
            <person name="Liu L."/>
            <person name="Li L."/>
            <person name="Liang L."/>
            <person name="Zhang X."/>
            <person name="Wang T."/>
        </authorList>
    </citation>
    <scope>NUCLEOTIDE SEQUENCE [LARGE SCALE GENOMIC DNA]</scope>
    <source>
        <strain evidence="7 8">GL-C-18</strain>
    </source>
</reference>
<dbReference type="Gene3D" id="1.20.1530.10">
    <property type="entry name" value="Na+/H+ antiporter like domain"/>
    <property type="match status" value="1"/>
</dbReference>
<keyword evidence="6" id="KW-0739">Sodium transport</keyword>
<feature type="transmembrane region" description="Helical" evidence="6">
    <location>
        <begin position="51"/>
        <end position="67"/>
    </location>
</feature>
<evidence type="ECO:0000256" key="5">
    <source>
        <dbReference type="ARBA" id="ARBA00023136"/>
    </source>
</evidence>
<dbReference type="NCBIfam" id="NF007111">
    <property type="entry name" value="PRK09560.1"/>
    <property type="match status" value="1"/>
</dbReference>
<comment type="caution">
    <text evidence="7">The sequence shown here is derived from an EMBL/GenBank/DDBJ whole genome shotgun (WGS) entry which is preliminary data.</text>
</comment>
<evidence type="ECO:0000313" key="8">
    <source>
        <dbReference type="Proteomes" id="UP000241167"/>
    </source>
</evidence>
<dbReference type="NCBIfam" id="TIGR00773">
    <property type="entry name" value="NhaA"/>
    <property type="match status" value="1"/>
</dbReference>
<dbReference type="OrthoDB" id="9808135at2"/>
<sequence length="408" mass="42874">MASIDTSKSERNAGLLLMGAATLALLVANSPLASAYQHLLHTRIGPLSIHYWIADALMAVFFLMVGLEVKREWYDGQLATPAARRLPVVAAASGMAVPALIYTLVVGFDPQLSRGWAIPAATDIAFALGILALIGGRVPASIKLLLVTIAIIDDIGAVAIIAIFYTADLSTWALAVSAGIVASMAMMNMFGVRRLWPYLLGFAVLWIAVFQSGVHATIAGVLAALTIPLGRGEQYSPLKRLEHAIHPWVMFGIVPVFGFASAGVAIEGLDVLLSPLPLGVALGLLVGKQIGVFGAVWLADRSGLAPKPSHLRWAHIYGAALLCGIGFTMSLFIGELAFPDPALIDSAKIGTLAGSALAGLLGFAVLRLTGPIPATAHEDAEAEEIFGEDCDREPRVCVDDELPSSSKN</sequence>
<keyword evidence="6" id="KW-0813">Transport</keyword>
<keyword evidence="2 6" id="KW-1003">Cell membrane</keyword>
<evidence type="ECO:0000256" key="2">
    <source>
        <dbReference type="ARBA" id="ARBA00022475"/>
    </source>
</evidence>
<dbReference type="PANTHER" id="PTHR30341:SF0">
    <property type="entry name" value="NA(+)_H(+) ANTIPORTER NHAA"/>
    <property type="match status" value="1"/>
</dbReference>
<keyword evidence="6" id="KW-0050">Antiport</keyword>
<comment type="catalytic activity">
    <reaction evidence="6">
        <text>Na(+)(in) + 2 H(+)(out) = Na(+)(out) + 2 H(+)(in)</text>
        <dbReference type="Rhea" id="RHEA:29251"/>
        <dbReference type="ChEBI" id="CHEBI:15378"/>
        <dbReference type="ChEBI" id="CHEBI:29101"/>
    </reaction>
</comment>
<dbReference type="Proteomes" id="UP000241167">
    <property type="component" value="Unassembled WGS sequence"/>
</dbReference>
<name>A0A2P7QDX3_9SPHN</name>
<feature type="transmembrane region" description="Helical" evidence="6">
    <location>
        <begin position="349"/>
        <end position="368"/>
    </location>
</feature>
<feature type="transmembrane region" description="Helical" evidence="6">
    <location>
        <begin position="171"/>
        <end position="191"/>
    </location>
</feature>
<dbReference type="Pfam" id="PF06965">
    <property type="entry name" value="Na_H_antiport_1"/>
    <property type="match status" value="1"/>
</dbReference>
<keyword evidence="6" id="KW-0915">Sodium</keyword>
<feature type="transmembrane region" description="Helical" evidence="6">
    <location>
        <begin position="144"/>
        <end position="165"/>
    </location>
</feature>
<dbReference type="InterPro" id="IPR004670">
    <property type="entry name" value="NhaA"/>
</dbReference>
<feature type="transmembrane region" description="Helical" evidence="6">
    <location>
        <begin position="198"/>
        <end position="225"/>
    </location>
</feature>
<comment type="similarity">
    <text evidence="6">Belongs to the NhaA Na(+)/H(+) (TC 2.A.33) antiporter family.</text>
</comment>
<proteinExistence type="inferred from homology"/>
<comment type="subcellular location">
    <subcellularLocation>
        <location evidence="1">Cell inner membrane</location>
        <topology evidence="1">Multi-pass membrane protein</topology>
    </subcellularLocation>
    <subcellularLocation>
        <location evidence="6">Cell membrane</location>
        <topology evidence="6">Multi-pass membrane protein</topology>
    </subcellularLocation>
</comment>
<dbReference type="GO" id="GO:0015385">
    <property type="term" value="F:sodium:proton antiporter activity"/>
    <property type="evidence" value="ECO:0007669"/>
    <property type="project" value="UniProtKB-UniRule"/>
</dbReference>